<reference evidence="6" key="1">
    <citation type="journal article" date="2019" name="Int. J. Syst. Evol. Microbiol.">
        <title>The Global Catalogue of Microorganisms (GCM) 10K type strain sequencing project: providing services to taxonomists for standard genome sequencing and annotation.</title>
        <authorList>
            <consortium name="The Broad Institute Genomics Platform"/>
            <consortium name="The Broad Institute Genome Sequencing Center for Infectious Disease"/>
            <person name="Wu L."/>
            <person name="Ma J."/>
        </authorList>
    </citation>
    <scope>NUCLEOTIDE SEQUENCE [LARGE SCALE GENOMIC DNA]</scope>
    <source>
        <strain evidence="6">CCUG 56698</strain>
    </source>
</reference>
<dbReference type="Proteomes" id="UP001596527">
    <property type="component" value="Unassembled WGS sequence"/>
</dbReference>
<evidence type="ECO:0000259" key="4">
    <source>
        <dbReference type="PROSITE" id="PS50932"/>
    </source>
</evidence>
<keyword evidence="2 5" id="KW-0238">DNA-binding</keyword>
<sequence length="346" mass="36360">MESDGGARPRRVTIRDVARASGTSITTVSVALSGGAGVAEATRARVVAAANRLGWRPNRRASALRRLDPRLVGLVYEVEQDFQAMLVDAVYTAGAANGLEVTLSGATRHHRERRCVAELLRDNVQALLLTGSELTDGDFAHLARELPVMSLCRFVRAPGVDAVVSDDQMALGQAIGHLRELGHREIAHVDGGDVSTLSARRRQAYASVMEEQGLSDQVRVVRGGSTLAAGAAAAHALIGEGRTPTAVVCYNDMVAAGLSRTLRQLGLRVPEDVSVVGFDDGPTAADPTTDLTTIVQDIDGIAAAAMGLLARRIAADALVAPGQEELVVMPTRLVVRSTTGPVRLGS</sequence>
<dbReference type="InterPro" id="IPR028082">
    <property type="entry name" value="Peripla_BP_I"/>
</dbReference>
<dbReference type="Gene3D" id="1.10.260.40">
    <property type="entry name" value="lambda repressor-like DNA-binding domains"/>
    <property type="match status" value="1"/>
</dbReference>
<dbReference type="EMBL" id="JBHTEF010000001">
    <property type="protein sequence ID" value="MFC7581499.1"/>
    <property type="molecule type" value="Genomic_DNA"/>
</dbReference>
<evidence type="ECO:0000256" key="3">
    <source>
        <dbReference type="ARBA" id="ARBA00023163"/>
    </source>
</evidence>
<evidence type="ECO:0000313" key="5">
    <source>
        <dbReference type="EMBL" id="MFC7581499.1"/>
    </source>
</evidence>
<dbReference type="PANTHER" id="PTHR30146">
    <property type="entry name" value="LACI-RELATED TRANSCRIPTIONAL REPRESSOR"/>
    <property type="match status" value="1"/>
</dbReference>
<dbReference type="PROSITE" id="PS50932">
    <property type="entry name" value="HTH_LACI_2"/>
    <property type="match status" value="1"/>
</dbReference>
<dbReference type="PANTHER" id="PTHR30146:SF153">
    <property type="entry name" value="LACTOSE OPERON REPRESSOR"/>
    <property type="match status" value="1"/>
</dbReference>
<dbReference type="InterPro" id="IPR010982">
    <property type="entry name" value="Lambda_DNA-bd_dom_sf"/>
</dbReference>
<protein>
    <submittedName>
        <fullName evidence="5">LacI family DNA-binding transcriptional regulator</fullName>
    </submittedName>
</protein>
<dbReference type="Gene3D" id="3.40.50.2300">
    <property type="match status" value="2"/>
</dbReference>
<dbReference type="CDD" id="cd06267">
    <property type="entry name" value="PBP1_LacI_sugar_binding-like"/>
    <property type="match status" value="1"/>
</dbReference>
<dbReference type="CDD" id="cd01392">
    <property type="entry name" value="HTH_LacI"/>
    <property type="match status" value="1"/>
</dbReference>
<gene>
    <name evidence="5" type="ORF">ACFQWG_09870</name>
</gene>
<keyword evidence="1" id="KW-0805">Transcription regulation</keyword>
<dbReference type="SMART" id="SM00354">
    <property type="entry name" value="HTH_LACI"/>
    <property type="match status" value="1"/>
</dbReference>
<evidence type="ECO:0000256" key="2">
    <source>
        <dbReference type="ARBA" id="ARBA00023125"/>
    </source>
</evidence>
<keyword evidence="3" id="KW-0804">Transcription</keyword>
<proteinExistence type="predicted"/>
<accession>A0ABW2SNX2</accession>
<dbReference type="InterPro" id="IPR000843">
    <property type="entry name" value="HTH_LacI"/>
</dbReference>
<dbReference type="Pfam" id="PF00356">
    <property type="entry name" value="LacI"/>
    <property type="match status" value="1"/>
</dbReference>
<dbReference type="InterPro" id="IPR046335">
    <property type="entry name" value="LacI/GalR-like_sensor"/>
</dbReference>
<evidence type="ECO:0000313" key="6">
    <source>
        <dbReference type="Proteomes" id="UP001596527"/>
    </source>
</evidence>
<dbReference type="RefSeq" id="WP_380974865.1">
    <property type="nucleotide sequence ID" value="NZ_JBHTEF010000001.1"/>
</dbReference>
<comment type="caution">
    <text evidence="5">The sequence shown here is derived from an EMBL/GenBank/DDBJ whole genome shotgun (WGS) entry which is preliminary data.</text>
</comment>
<dbReference type="Pfam" id="PF13377">
    <property type="entry name" value="Peripla_BP_3"/>
    <property type="match status" value="1"/>
</dbReference>
<feature type="domain" description="HTH lacI-type" evidence="4">
    <location>
        <begin position="12"/>
        <end position="66"/>
    </location>
</feature>
<name>A0ABW2SNX2_9ACTO</name>
<organism evidence="5 6">
    <name type="scientific">Schaalia naturae</name>
    <dbReference type="NCBI Taxonomy" id="635203"/>
    <lineage>
        <taxon>Bacteria</taxon>
        <taxon>Bacillati</taxon>
        <taxon>Actinomycetota</taxon>
        <taxon>Actinomycetes</taxon>
        <taxon>Actinomycetales</taxon>
        <taxon>Actinomycetaceae</taxon>
        <taxon>Schaalia</taxon>
    </lineage>
</organism>
<dbReference type="SUPFAM" id="SSF47413">
    <property type="entry name" value="lambda repressor-like DNA-binding domains"/>
    <property type="match status" value="1"/>
</dbReference>
<keyword evidence="6" id="KW-1185">Reference proteome</keyword>
<dbReference type="SUPFAM" id="SSF53822">
    <property type="entry name" value="Periplasmic binding protein-like I"/>
    <property type="match status" value="1"/>
</dbReference>
<dbReference type="GO" id="GO:0003677">
    <property type="term" value="F:DNA binding"/>
    <property type="evidence" value="ECO:0007669"/>
    <property type="project" value="UniProtKB-KW"/>
</dbReference>
<evidence type="ECO:0000256" key="1">
    <source>
        <dbReference type="ARBA" id="ARBA00023015"/>
    </source>
</evidence>